<sequence length="69" mass="7659">RGSSFWYKQSCKRASGVTETNQGNLQVPDICKNNGDSKCDHYCKNECSAKKGFCSGQATAKENMCFCTY</sequence>
<organism evidence="1">
    <name type="scientific">Ctenocephalides felis</name>
    <name type="common">Cat flea</name>
    <dbReference type="NCBI Taxonomy" id="7515"/>
    <lineage>
        <taxon>Eukaryota</taxon>
        <taxon>Metazoa</taxon>
        <taxon>Ecdysozoa</taxon>
        <taxon>Arthropoda</taxon>
        <taxon>Hexapoda</taxon>
        <taxon>Insecta</taxon>
        <taxon>Pterygota</taxon>
        <taxon>Neoptera</taxon>
        <taxon>Endopterygota</taxon>
        <taxon>Siphonaptera</taxon>
        <taxon>Pulicidae</taxon>
        <taxon>Archaeopsyllinae</taxon>
        <taxon>Ctenocephalides</taxon>
    </lineage>
</organism>
<evidence type="ECO:0000313" key="1">
    <source>
        <dbReference type="EMBL" id="AFK82352.1"/>
    </source>
</evidence>
<name>I3VPB3_CTEFE</name>
<dbReference type="AlphaFoldDB" id="I3VPB3"/>
<dbReference type="EMBL" id="JW050195">
    <property type="protein sequence ID" value="AFK82352.1"/>
    <property type="molecule type" value="mRNA"/>
</dbReference>
<protein>
    <submittedName>
        <fullName evidence="1">Deorphanized flea peptide</fullName>
    </submittedName>
</protein>
<feature type="non-terminal residue" evidence="1">
    <location>
        <position position="1"/>
    </location>
</feature>
<accession>I3VPB3</accession>
<proteinExistence type="evidence at transcript level"/>
<reference evidence="1" key="1">
    <citation type="journal article" date="2012" name="PLoS ONE">
        <title>An Insight into the Sialotranscriptome of the Cat Flea, Ctenocephalides felis.</title>
        <authorList>
            <person name="Ribeiro J.M.C."/>
            <person name="Assumpcao T.C.F."/>
            <person name="Ma D."/>
            <person name="Alvarenga P.H."/>
            <person name="Pham V.M."/>
            <person name="Andersen J.F."/>
            <person name="Francischetti I.M.B."/>
            <person name="Macaluso K.R."/>
        </authorList>
    </citation>
    <scope>NUCLEOTIDE SEQUENCE</scope>
    <source>
        <tissue evidence="1">Salivary gland</tissue>
    </source>
</reference>